<dbReference type="Proteomes" id="UP000053464">
    <property type="component" value="Unassembled WGS sequence"/>
</dbReference>
<name>A0A0G9MY00_9SPHN</name>
<dbReference type="PATRIC" id="fig|1581420.6.peg.865"/>
<sequence>MMSAASLLFRAGERPTLADIRALARREDSFCLSFEPATDTPRETGVEERGDTGQGWVELLSSGLTFHLSGLAPHAGEGAPRFANRYGLAADLAERPLEAITLVPGPHLAGGERMFPVVRCLAMLAARLAGLPGVEGVAWHAAEAISAPDFYARGVLAWVEGGPFPGLGLTALEEGADGSLRSRGLALFTGQELYLPADVAQDRADAAKLALRLINWLVEHGKITETFSFTGPSGEPIGLEPVENSAILRVWRGSL</sequence>
<organism evidence="1 2">
    <name type="scientific">Aurantiacibacter luteus</name>
    <dbReference type="NCBI Taxonomy" id="1581420"/>
    <lineage>
        <taxon>Bacteria</taxon>
        <taxon>Pseudomonadati</taxon>
        <taxon>Pseudomonadota</taxon>
        <taxon>Alphaproteobacteria</taxon>
        <taxon>Sphingomonadales</taxon>
        <taxon>Erythrobacteraceae</taxon>
        <taxon>Aurantiacibacter</taxon>
    </lineage>
</organism>
<dbReference type="STRING" id="1581420.AAW00_04280"/>
<evidence type="ECO:0000313" key="2">
    <source>
        <dbReference type="Proteomes" id="UP000053464"/>
    </source>
</evidence>
<gene>
    <name evidence="1" type="ORF">AAW00_04280</name>
</gene>
<proteinExistence type="predicted"/>
<protein>
    <recommendedName>
        <fullName evidence="3">DUF4261 domain-containing protein</fullName>
    </recommendedName>
</protein>
<reference evidence="1 2" key="1">
    <citation type="submission" date="2015-04" db="EMBL/GenBank/DDBJ databases">
        <title>The draft genome sequence of Erythrobacter luteus KA37.</title>
        <authorList>
            <person name="Zhuang L."/>
            <person name="Liu Y."/>
            <person name="Shao Z."/>
        </authorList>
    </citation>
    <scope>NUCLEOTIDE SEQUENCE [LARGE SCALE GENOMIC DNA]</scope>
    <source>
        <strain evidence="1 2">KA37</strain>
    </source>
</reference>
<dbReference type="EMBL" id="LBHB01000001">
    <property type="protein sequence ID" value="KLE35632.1"/>
    <property type="molecule type" value="Genomic_DNA"/>
</dbReference>
<comment type="caution">
    <text evidence="1">The sequence shown here is derived from an EMBL/GenBank/DDBJ whole genome shotgun (WGS) entry which is preliminary data.</text>
</comment>
<keyword evidence="2" id="KW-1185">Reference proteome</keyword>
<evidence type="ECO:0008006" key="3">
    <source>
        <dbReference type="Google" id="ProtNLM"/>
    </source>
</evidence>
<evidence type="ECO:0000313" key="1">
    <source>
        <dbReference type="EMBL" id="KLE35632.1"/>
    </source>
</evidence>
<dbReference type="AlphaFoldDB" id="A0A0G9MY00"/>
<accession>A0A0G9MY00</accession>